<dbReference type="InParanoid" id="A0A0V0R029"/>
<reference evidence="1 2" key="1">
    <citation type="journal article" date="2015" name="Sci. Rep.">
        <title>Genome of the facultative scuticociliatosis pathogen Pseudocohnilembus persalinus provides insight into its virulence through horizontal gene transfer.</title>
        <authorList>
            <person name="Xiong J."/>
            <person name="Wang G."/>
            <person name="Cheng J."/>
            <person name="Tian M."/>
            <person name="Pan X."/>
            <person name="Warren A."/>
            <person name="Jiang C."/>
            <person name="Yuan D."/>
            <person name="Miao W."/>
        </authorList>
    </citation>
    <scope>NUCLEOTIDE SEQUENCE [LARGE SCALE GENOMIC DNA]</scope>
    <source>
        <strain evidence="1">36N120E</strain>
    </source>
</reference>
<dbReference type="Proteomes" id="UP000054937">
    <property type="component" value="Unassembled WGS sequence"/>
</dbReference>
<sequence>MDTYKMPQNPKIVIFGNSPAVSQFVQNHFAGYNKLSGENVGQEGDQKSAHIIADSILRIGENFADGHVILNYPLNITQAQNLDIMIDGVNLAINFTNGEQNSENQDVLGYYKERGTLINFDLNQEGDVSQKLQDAILAHIKL</sequence>
<evidence type="ECO:0000313" key="2">
    <source>
        <dbReference type="Proteomes" id="UP000054937"/>
    </source>
</evidence>
<dbReference type="OrthoDB" id="285272at2759"/>
<organism evidence="1 2">
    <name type="scientific">Pseudocohnilembus persalinus</name>
    <name type="common">Ciliate</name>
    <dbReference type="NCBI Taxonomy" id="266149"/>
    <lineage>
        <taxon>Eukaryota</taxon>
        <taxon>Sar</taxon>
        <taxon>Alveolata</taxon>
        <taxon>Ciliophora</taxon>
        <taxon>Intramacronucleata</taxon>
        <taxon>Oligohymenophorea</taxon>
        <taxon>Scuticociliatia</taxon>
        <taxon>Philasterida</taxon>
        <taxon>Pseudocohnilembidae</taxon>
        <taxon>Pseudocohnilembus</taxon>
    </lineage>
</organism>
<protein>
    <submittedName>
        <fullName evidence="1">Uncharacterized protein</fullName>
    </submittedName>
</protein>
<name>A0A0V0R029_PSEPJ</name>
<proteinExistence type="predicted"/>
<dbReference type="AlphaFoldDB" id="A0A0V0R029"/>
<gene>
    <name evidence="1" type="ORF">PPERSA_10283</name>
</gene>
<evidence type="ECO:0000313" key="1">
    <source>
        <dbReference type="EMBL" id="KRX07895.1"/>
    </source>
</evidence>
<dbReference type="OMA" id="FGYPNNA"/>
<dbReference type="EMBL" id="LDAU01000078">
    <property type="protein sequence ID" value="KRX07895.1"/>
    <property type="molecule type" value="Genomic_DNA"/>
</dbReference>
<keyword evidence="2" id="KW-1185">Reference proteome</keyword>
<accession>A0A0V0R029</accession>
<comment type="caution">
    <text evidence="1">The sequence shown here is derived from an EMBL/GenBank/DDBJ whole genome shotgun (WGS) entry which is preliminary data.</text>
</comment>